<comment type="caution">
    <text evidence="3">The sequence shown here is derived from an EMBL/GenBank/DDBJ whole genome shotgun (WGS) entry which is preliminary data.</text>
</comment>
<organism evidence="3 4">
    <name type="scientific">Luteipulveratus halotolerans</name>
    <dbReference type="NCBI Taxonomy" id="1631356"/>
    <lineage>
        <taxon>Bacteria</taxon>
        <taxon>Bacillati</taxon>
        <taxon>Actinomycetota</taxon>
        <taxon>Actinomycetes</taxon>
        <taxon>Micrococcales</taxon>
        <taxon>Dermacoccaceae</taxon>
        <taxon>Luteipulveratus</taxon>
    </lineage>
</organism>
<evidence type="ECO:0000259" key="2">
    <source>
        <dbReference type="PROSITE" id="PS51186"/>
    </source>
</evidence>
<reference evidence="4" key="1">
    <citation type="submission" date="2015-03" db="EMBL/GenBank/DDBJ databases">
        <title>Luteipulveratus halotolerans sp. nov., a novel actinobacterium (Dermacoccaceae) from Sarawak, Malaysia.</title>
        <authorList>
            <person name="Juboi H."/>
            <person name="Basik A."/>
            <person name="Shamsul S.S."/>
            <person name="Arnold P."/>
            <person name="Schmitt E.K."/>
            <person name="Sanglier J.-J."/>
            <person name="Yeo T."/>
        </authorList>
    </citation>
    <scope>NUCLEOTIDE SEQUENCE [LARGE SCALE GENOMIC DNA]</scope>
    <source>
        <strain evidence="4">C296001</strain>
    </source>
</reference>
<accession>A0A0L6CDU6</accession>
<proteinExistence type="predicted"/>
<evidence type="ECO:0000313" key="4">
    <source>
        <dbReference type="Proteomes" id="UP000037397"/>
    </source>
</evidence>
<evidence type="ECO:0000256" key="1">
    <source>
        <dbReference type="ARBA" id="ARBA00022679"/>
    </source>
</evidence>
<dbReference type="Gene3D" id="3.40.630.30">
    <property type="match status" value="1"/>
</dbReference>
<sequence>MSNAHAVIRLRRDSDLPELAQILVAVHALDGYPVEGVDNPLAWLVSDSTLSAWVAELDGKLVGHVALSDPSESEGAAKLWAEQHGNTGPGLAMLGRLFVSPAGRGRGLGARLTATATNEARRMNRRAVLDVMEKDVAARKTYERLGWIRLGEFDHAAGAGRAVPAIAYAAPTE</sequence>
<dbReference type="CDD" id="cd04301">
    <property type="entry name" value="NAT_SF"/>
    <property type="match status" value="1"/>
</dbReference>
<keyword evidence="4" id="KW-1185">Reference proteome</keyword>
<dbReference type="PROSITE" id="PS51186">
    <property type="entry name" value="GNAT"/>
    <property type="match status" value="1"/>
</dbReference>
<dbReference type="InterPro" id="IPR050769">
    <property type="entry name" value="NAT_camello-type"/>
</dbReference>
<dbReference type="PANTHER" id="PTHR13947">
    <property type="entry name" value="GNAT FAMILY N-ACETYLTRANSFERASE"/>
    <property type="match status" value="1"/>
</dbReference>
<gene>
    <name evidence="3" type="ORF">VV01_00925</name>
</gene>
<protein>
    <recommendedName>
        <fullName evidence="2">N-acetyltransferase domain-containing protein</fullName>
    </recommendedName>
</protein>
<dbReference type="Pfam" id="PF00583">
    <property type="entry name" value="Acetyltransf_1"/>
    <property type="match status" value="1"/>
</dbReference>
<dbReference type="PANTHER" id="PTHR13947:SF37">
    <property type="entry name" value="LD18367P"/>
    <property type="match status" value="1"/>
</dbReference>
<dbReference type="InterPro" id="IPR016181">
    <property type="entry name" value="Acyl_CoA_acyltransferase"/>
</dbReference>
<dbReference type="InterPro" id="IPR000182">
    <property type="entry name" value="GNAT_dom"/>
</dbReference>
<dbReference type="AlphaFoldDB" id="A0A0L6CDU6"/>
<feature type="domain" description="N-acetyltransferase" evidence="2">
    <location>
        <begin position="6"/>
        <end position="173"/>
    </location>
</feature>
<keyword evidence="1" id="KW-0808">Transferase</keyword>
<dbReference type="RefSeq" id="WP_071606242.1">
    <property type="nucleotide sequence ID" value="NZ_LAIR01000002.1"/>
</dbReference>
<dbReference type="GO" id="GO:0008080">
    <property type="term" value="F:N-acetyltransferase activity"/>
    <property type="evidence" value="ECO:0007669"/>
    <property type="project" value="InterPro"/>
</dbReference>
<dbReference type="Proteomes" id="UP000037397">
    <property type="component" value="Unassembled WGS sequence"/>
</dbReference>
<name>A0A0L6CDU6_9MICO</name>
<dbReference type="EMBL" id="LAIR01000002">
    <property type="protein sequence ID" value="KNX36041.1"/>
    <property type="molecule type" value="Genomic_DNA"/>
</dbReference>
<evidence type="ECO:0000313" key="3">
    <source>
        <dbReference type="EMBL" id="KNX36041.1"/>
    </source>
</evidence>
<dbReference type="SUPFAM" id="SSF55729">
    <property type="entry name" value="Acyl-CoA N-acyltransferases (Nat)"/>
    <property type="match status" value="1"/>
</dbReference>